<accession>A0A816PXB6</accession>
<keyword evidence="2" id="KW-0732">Signal</keyword>
<name>A0A816PXB6_9BILA</name>
<dbReference type="InterPro" id="IPR021884">
    <property type="entry name" value="Ice-bd_prot"/>
</dbReference>
<reference evidence="4" key="1">
    <citation type="submission" date="2021-02" db="EMBL/GenBank/DDBJ databases">
        <authorList>
            <person name="Nowell W R."/>
        </authorList>
    </citation>
    <scope>NUCLEOTIDE SEQUENCE</scope>
</reference>
<sequence length="204" mass="21459">TVINGNVAITPGITLTGFNPFGVINGVTTLGTSVAGQAQNDVTTTYNYFQGTVATVQMTVVDLAGQTLGSVVYKFNAAAACSTPGGILTLNGTDVYIFQIGSTLVTSGNSTIKAINGVDPSCIFWQAGSSATLSENSECIGNIYSYAPAVLQSMSSVRVPSMREQQPVYLTLISLLVTIHTLPVHLYGVIDLTNQYLIFVLFSK</sequence>
<dbReference type="EMBL" id="CAJNRG010003218">
    <property type="protein sequence ID" value="CAF2054928.1"/>
    <property type="molecule type" value="Genomic_DNA"/>
</dbReference>
<dbReference type="AlphaFoldDB" id="A0A816PXB6"/>
<dbReference type="Proteomes" id="UP000663887">
    <property type="component" value="Unassembled WGS sequence"/>
</dbReference>
<keyword evidence="3" id="KW-1133">Transmembrane helix</keyword>
<comment type="similarity">
    <text evidence="1">Belongs to the ice-binding protein family.</text>
</comment>
<evidence type="ECO:0000313" key="5">
    <source>
        <dbReference type="Proteomes" id="UP000663887"/>
    </source>
</evidence>
<evidence type="ECO:0000256" key="3">
    <source>
        <dbReference type="SAM" id="Phobius"/>
    </source>
</evidence>
<evidence type="ECO:0000256" key="1">
    <source>
        <dbReference type="ARBA" id="ARBA00005445"/>
    </source>
</evidence>
<evidence type="ECO:0000313" key="4">
    <source>
        <dbReference type="EMBL" id="CAF2054928.1"/>
    </source>
</evidence>
<evidence type="ECO:0000256" key="2">
    <source>
        <dbReference type="ARBA" id="ARBA00022729"/>
    </source>
</evidence>
<keyword evidence="3" id="KW-0472">Membrane</keyword>
<dbReference type="Pfam" id="PF11999">
    <property type="entry name" value="Ice_binding"/>
    <property type="match status" value="1"/>
</dbReference>
<feature type="transmembrane region" description="Helical" evidence="3">
    <location>
        <begin position="168"/>
        <end position="190"/>
    </location>
</feature>
<gene>
    <name evidence="4" type="ORF">XDN619_LOCUS9481</name>
</gene>
<comment type="caution">
    <text evidence="4">The sequence shown here is derived from an EMBL/GenBank/DDBJ whole genome shotgun (WGS) entry which is preliminary data.</text>
</comment>
<feature type="non-terminal residue" evidence="4">
    <location>
        <position position="1"/>
    </location>
</feature>
<organism evidence="4 5">
    <name type="scientific">Rotaria magnacalcarata</name>
    <dbReference type="NCBI Taxonomy" id="392030"/>
    <lineage>
        <taxon>Eukaryota</taxon>
        <taxon>Metazoa</taxon>
        <taxon>Spiralia</taxon>
        <taxon>Gnathifera</taxon>
        <taxon>Rotifera</taxon>
        <taxon>Eurotatoria</taxon>
        <taxon>Bdelloidea</taxon>
        <taxon>Philodinida</taxon>
        <taxon>Philodinidae</taxon>
        <taxon>Rotaria</taxon>
    </lineage>
</organism>
<proteinExistence type="inferred from homology"/>
<keyword evidence="3" id="KW-0812">Transmembrane</keyword>
<protein>
    <submittedName>
        <fullName evidence="4">Uncharacterized protein</fullName>
    </submittedName>
</protein>